<name>A0A562IXQ3_9ACTN</name>
<feature type="compositionally biased region" description="Basic residues" evidence="1">
    <location>
        <begin position="9"/>
        <end position="21"/>
    </location>
</feature>
<dbReference type="Gene3D" id="3.30.450.40">
    <property type="match status" value="1"/>
</dbReference>
<evidence type="ECO:0000313" key="3">
    <source>
        <dbReference type="Proteomes" id="UP000321490"/>
    </source>
</evidence>
<dbReference type="EMBL" id="VLKF01000001">
    <property type="protein sequence ID" value="TWH75747.1"/>
    <property type="molecule type" value="Genomic_DNA"/>
</dbReference>
<evidence type="ECO:0000256" key="1">
    <source>
        <dbReference type="SAM" id="MobiDB-lite"/>
    </source>
</evidence>
<dbReference type="SUPFAM" id="SSF55781">
    <property type="entry name" value="GAF domain-like"/>
    <property type="match status" value="1"/>
</dbReference>
<accession>A0A562IXQ3</accession>
<evidence type="ECO:0000313" key="2">
    <source>
        <dbReference type="EMBL" id="TWH75747.1"/>
    </source>
</evidence>
<protein>
    <recommendedName>
        <fullName evidence="4">GAF domain-containing protein</fullName>
    </recommendedName>
</protein>
<reference evidence="2 3" key="1">
    <citation type="submission" date="2019-07" db="EMBL/GenBank/DDBJ databases">
        <title>R&amp;d 2014.</title>
        <authorList>
            <person name="Klenk H.-P."/>
        </authorList>
    </citation>
    <scope>NUCLEOTIDE SEQUENCE [LARGE SCALE GENOMIC DNA]</scope>
    <source>
        <strain evidence="2 3">DSM 45764</strain>
    </source>
</reference>
<dbReference type="InterPro" id="IPR029016">
    <property type="entry name" value="GAF-like_dom_sf"/>
</dbReference>
<dbReference type="AlphaFoldDB" id="A0A562IXQ3"/>
<evidence type="ECO:0008006" key="4">
    <source>
        <dbReference type="Google" id="ProtNLM"/>
    </source>
</evidence>
<dbReference type="OrthoDB" id="9151676at2"/>
<dbReference type="Proteomes" id="UP000321490">
    <property type="component" value="Unassembled WGS sequence"/>
</dbReference>
<organism evidence="2 3">
    <name type="scientific">Modestobacter roseus</name>
    <dbReference type="NCBI Taxonomy" id="1181884"/>
    <lineage>
        <taxon>Bacteria</taxon>
        <taxon>Bacillati</taxon>
        <taxon>Actinomycetota</taxon>
        <taxon>Actinomycetes</taxon>
        <taxon>Geodermatophilales</taxon>
        <taxon>Geodermatophilaceae</taxon>
        <taxon>Modestobacter</taxon>
    </lineage>
</organism>
<comment type="caution">
    <text evidence="2">The sequence shown here is derived from an EMBL/GenBank/DDBJ whole genome shotgun (WGS) entry which is preliminary data.</text>
</comment>
<feature type="region of interest" description="Disordered" evidence="1">
    <location>
        <begin position="1"/>
        <end position="39"/>
    </location>
</feature>
<proteinExistence type="predicted"/>
<sequence>MHTGPRPSRGGRHRGASKRPGKLSVSLDRFTNRGETAPADPVLSVLPSAAPDFRDTARSTVATFAAGGTCSSWLVNRIADEVYTPLAASVDPGVLAVDQPIPFGDSICHDVVRHRTDAVSLDLSTTRDPVLAAKADGFGIKHYAGIALRNPRGELIGSLCGFTERDLRTDMTGWLRALDTQGVSLSRSLSADLQRAAGDRRADLDAARRSTDATTGLPDRHGWGLLLAREEERAARLAEQVGVVLVDLGTVFTTRSARRAAHAVVETAGGRAQVARTGPRQLGMLVGGGSATTVSGIAADVGEVLRAGGTNAVTGWAMRTRLDGMIDAWWRAEDALLTNRSRALQIPHAR</sequence>
<dbReference type="RefSeq" id="WP_153358057.1">
    <property type="nucleotide sequence ID" value="NZ_JABGDC010000002.1"/>
</dbReference>
<keyword evidence="3" id="KW-1185">Reference proteome</keyword>
<gene>
    <name evidence="2" type="ORF">JD78_04312</name>
</gene>